<sequence>MYRFSNTVIGLLNLFTLVASIPIIGAGLLMAKSSTTCESFLETPLLVIGFVVLVISLSGFIGACFNVACALWVYLVVMLFLIASLIGLTIFGYGVSSKGSGVEVVGRVYKEYHIEDYSSWWRKRIEDPRYWNTIRSCILSSKTCAKLASWTPQDYMQRDMSPIQSGCCKPPTACTYSMETMVNYQDPDCYKWSNDPTLLCYDCDSCKAGLLENIRRNWHKLSLLTLFMLVFLIAIYSIGCCAFRNTRRAETDYPYAQNRITKIIPRWDYYW</sequence>
<evidence type="ECO:0000256" key="1">
    <source>
        <dbReference type="ARBA" id="ARBA00004141"/>
    </source>
</evidence>
<dbReference type="PANTHER" id="PTHR32191">
    <property type="entry name" value="TETRASPANIN-8-RELATED"/>
    <property type="match status" value="1"/>
</dbReference>
<dbReference type="InterPro" id="IPR044991">
    <property type="entry name" value="TET_plant"/>
</dbReference>
<accession>A0A6A4QW66</accession>
<organism evidence="6 7">
    <name type="scientific">Lupinus albus</name>
    <name type="common">White lupine</name>
    <name type="synonym">Lupinus termis</name>
    <dbReference type="NCBI Taxonomy" id="3870"/>
    <lineage>
        <taxon>Eukaryota</taxon>
        <taxon>Viridiplantae</taxon>
        <taxon>Streptophyta</taxon>
        <taxon>Embryophyta</taxon>
        <taxon>Tracheophyta</taxon>
        <taxon>Spermatophyta</taxon>
        <taxon>Magnoliopsida</taxon>
        <taxon>eudicotyledons</taxon>
        <taxon>Gunneridae</taxon>
        <taxon>Pentapetalae</taxon>
        <taxon>rosids</taxon>
        <taxon>fabids</taxon>
        <taxon>Fabales</taxon>
        <taxon>Fabaceae</taxon>
        <taxon>Papilionoideae</taxon>
        <taxon>50 kb inversion clade</taxon>
        <taxon>genistoids sensu lato</taxon>
        <taxon>core genistoids</taxon>
        <taxon>Genisteae</taxon>
        <taxon>Lupinus</taxon>
    </lineage>
</organism>
<dbReference type="GO" id="GO:0009734">
    <property type="term" value="P:auxin-activated signaling pathway"/>
    <property type="evidence" value="ECO:0007669"/>
    <property type="project" value="InterPro"/>
</dbReference>
<evidence type="ECO:0000313" key="6">
    <source>
        <dbReference type="EMBL" id="KAE9618371.1"/>
    </source>
</evidence>
<evidence type="ECO:0000313" key="7">
    <source>
        <dbReference type="Proteomes" id="UP000447434"/>
    </source>
</evidence>
<dbReference type="OrthoDB" id="620353at2759"/>
<evidence type="ECO:0000256" key="4">
    <source>
        <dbReference type="ARBA" id="ARBA00022989"/>
    </source>
</evidence>
<comment type="similarity">
    <text evidence="2">Belongs to the tetraspanin (TM4SF) family.</text>
</comment>
<proteinExistence type="inferred from homology"/>
<keyword evidence="3" id="KW-0812">Transmembrane</keyword>
<evidence type="ECO:0000256" key="3">
    <source>
        <dbReference type="ARBA" id="ARBA00022692"/>
    </source>
</evidence>
<gene>
    <name evidence="6" type="ORF">Lalb_Chr02g0141991</name>
</gene>
<keyword evidence="5" id="KW-0472">Membrane</keyword>
<dbReference type="GO" id="GO:0016020">
    <property type="term" value="C:membrane"/>
    <property type="evidence" value="ECO:0007669"/>
    <property type="project" value="UniProtKB-SubCell"/>
</dbReference>
<keyword evidence="7" id="KW-1185">Reference proteome</keyword>
<keyword evidence="4" id="KW-1133">Transmembrane helix</keyword>
<evidence type="ECO:0000256" key="2">
    <source>
        <dbReference type="ARBA" id="ARBA00006840"/>
    </source>
</evidence>
<comment type="subcellular location">
    <subcellularLocation>
        <location evidence="1">Membrane</location>
        <topology evidence="1">Multi-pass membrane protein</topology>
    </subcellularLocation>
</comment>
<name>A0A6A4QW66_LUPAL</name>
<reference evidence="7" key="1">
    <citation type="journal article" date="2020" name="Nat. Commun.">
        <title>Genome sequence of the cluster root forming white lupin.</title>
        <authorList>
            <person name="Hufnagel B."/>
            <person name="Marques A."/>
            <person name="Soriano A."/>
            <person name="Marques L."/>
            <person name="Divol F."/>
            <person name="Doumas P."/>
            <person name="Sallet E."/>
            <person name="Mancinotti D."/>
            <person name="Carrere S."/>
            <person name="Marande W."/>
            <person name="Arribat S."/>
            <person name="Keller J."/>
            <person name="Huneau C."/>
            <person name="Blein T."/>
            <person name="Aime D."/>
            <person name="Laguerre M."/>
            <person name="Taylor J."/>
            <person name="Schubert V."/>
            <person name="Nelson M."/>
            <person name="Geu-Flores F."/>
            <person name="Crespi M."/>
            <person name="Gallardo-Guerrero K."/>
            <person name="Delaux P.-M."/>
            <person name="Salse J."/>
            <person name="Berges H."/>
            <person name="Guyot R."/>
            <person name="Gouzy J."/>
            <person name="Peret B."/>
        </authorList>
    </citation>
    <scope>NUCLEOTIDE SEQUENCE [LARGE SCALE GENOMIC DNA]</scope>
    <source>
        <strain evidence="7">cv. Amiga</strain>
    </source>
</reference>
<dbReference type="EMBL" id="WOCE01000002">
    <property type="protein sequence ID" value="KAE9618371.1"/>
    <property type="molecule type" value="Genomic_DNA"/>
</dbReference>
<dbReference type="Proteomes" id="UP000447434">
    <property type="component" value="Chromosome 2"/>
</dbReference>
<evidence type="ECO:0000256" key="5">
    <source>
        <dbReference type="ARBA" id="ARBA00023136"/>
    </source>
</evidence>
<protein>
    <submittedName>
        <fullName evidence="6">Putative tetraspanin/Peripherin</fullName>
    </submittedName>
</protein>
<comment type="caution">
    <text evidence="6">The sequence shown here is derived from an EMBL/GenBank/DDBJ whole genome shotgun (WGS) entry which is preliminary data.</text>
</comment>
<dbReference type="Pfam" id="PF00335">
    <property type="entry name" value="Tetraspanin"/>
    <property type="match status" value="1"/>
</dbReference>
<dbReference type="InterPro" id="IPR018499">
    <property type="entry name" value="Tetraspanin/Peripherin"/>
</dbReference>
<dbReference type="AlphaFoldDB" id="A0A6A4QW66"/>